<organism evidence="14 15">
    <name type="scientific">Colletotrichum chrysophilum</name>
    <dbReference type="NCBI Taxonomy" id="1836956"/>
    <lineage>
        <taxon>Eukaryota</taxon>
        <taxon>Fungi</taxon>
        <taxon>Dikarya</taxon>
        <taxon>Ascomycota</taxon>
        <taxon>Pezizomycotina</taxon>
        <taxon>Sordariomycetes</taxon>
        <taxon>Hypocreomycetidae</taxon>
        <taxon>Glomerellales</taxon>
        <taxon>Glomerellaceae</taxon>
        <taxon>Colletotrichum</taxon>
        <taxon>Colletotrichum gloeosporioides species complex</taxon>
    </lineage>
</organism>
<keyword evidence="6" id="KW-0564">Palmitate</keyword>
<sequence>MARPSRRRGQQANQPQPAQQNQAPQQAQPAQQNMAPANVRRHISGPQSALTDYLASHNISANQIRRDADRRRAAAAESQQQNQPDEESDEEASQPAASTRKETEAEKKKRLLKEKQAIAKIKASKKFKKRKRDAGDSEDDDDIARALMEQMSQPLPGQMDNCEICKKRFTVTPYSKTGPDGGLLCAKCSKEAAANDKQPNKKPRKAAAGGGGRRKVQSNILDGTYHTGAKRLTTLCIETLAKNVDLADSLGELPDHIVDRIARLFSKRRLLNPQTLALFLQPSSSFINIYDGAKLGMDDYIGIFQVAANLKGFKARNSIQFKDEVMEYLLERDTQLTSFYLHGANLLSDDMWTRFVQEKGASLEELRVYYTDRHFGDEILALLPKNCPNLTRLKAYHNQKITNAGIKEIGEVKSLRHLGLHLQNRIDAKVMASTILSIGGNLQTLSLPLFLDATDEVLAAIKKSCRSLRKLRINDSDKLTDAGFVDLFTNWANPPLEKIDFQKCCHVDSTDPRENPEKVGLCSDGLRALMKHSGRKLKDLNIHACRHITREALEDVFGKDNQYTELLKLEISFVEEVDDYIVGCIFRSCPNIKEVNVFGCMKVKDAPVPRGKVLVGVPNAVVKPIHTEERNGTVSNIRGCGTKTHSEQTGTRAKVGRLDRTQTPPRIRPEAVKVSLAQPQLPAKQAGLKQRTTTYGPPLLAHDLPGICPFSNPSPAVPNRHDISSLLVSLRVNWMDLDPPQPSPENMSRRWARKVERCCCTFATYIPLFFVYSLTTWAVWVDVTIGSAPSKATWLGTGSSTLAVLLYGLLNWSYTTAVFTNPGSTTNDNGYSTLPTEAPPPATSFTVKANGEIRFCKKCQARKPDRAHHCSTCRRCVLKMDHHCPWLATCIGLKNHKAFMLFLIYTTLFCFYSFFVSGSWVYMEVINNTTYVETLMPINYVILSVMAGIIGIVVGAFTGWHIMLASRGQTTIECLEKTRYLSPLKKQMQNQFVAQHNGEGVPLPAYGQQLLDIHANALPGITRPEEGEEFRGQPGASRPVHQSYEEMERDRAKKRYEEYLDEQDSEKLPNAFDLGAKRNLLHLFGPKPLFWFVPVCNTTGDGWSWEPSPKWIAARENLAREREEQRAREINAGWGTDEPPPSFMRPAPTKPDGAGRHYLTTPPSPPPPANGSRNDVRKMPSKADRVLGRDPNLYADGFQESMPMRKLSPRGTALEEELTDSDVDMDDAAAAEHRAMNLVTNGGWGRSGASGLLRKSSPTSPSFRTSPSNDDTVD</sequence>
<dbReference type="Proteomes" id="UP001243330">
    <property type="component" value="Unassembled WGS sequence"/>
</dbReference>
<dbReference type="Gene3D" id="3.80.10.10">
    <property type="entry name" value="Ribonuclease Inhibitor"/>
    <property type="match status" value="2"/>
</dbReference>
<dbReference type="PROSITE" id="PS50216">
    <property type="entry name" value="DHHC"/>
    <property type="match status" value="1"/>
</dbReference>
<dbReference type="Pfam" id="PF23550">
    <property type="entry name" value="zf_Tbcl_Rhp7"/>
    <property type="match status" value="1"/>
</dbReference>
<comment type="catalytic activity">
    <reaction evidence="9">
        <text>L-cysteinyl-[protein] + hexadecanoyl-CoA = S-hexadecanoyl-L-cysteinyl-[protein] + CoA</text>
        <dbReference type="Rhea" id="RHEA:36683"/>
        <dbReference type="Rhea" id="RHEA-COMP:10131"/>
        <dbReference type="Rhea" id="RHEA-COMP:11032"/>
        <dbReference type="ChEBI" id="CHEBI:29950"/>
        <dbReference type="ChEBI" id="CHEBI:57287"/>
        <dbReference type="ChEBI" id="CHEBI:57379"/>
        <dbReference type="ChEBI" id="CHEBI:74151"/>
        <dbReference type="EC" id="2.3.1.225"/>
    </reaction>
</comment>
<feature type="compositionally biased region" description="Low complexity" evidence="10">
    <location>
        <begin position="10"/>
        <end position="38"/>
    </location>
</feature>
<feature type="region of interest" description="Disordered" evidence="10">
    <location>
        <begin position="1240"/>
        <end position="1274"/>
    </location>
</feature>
<feature type="compositionally biased region" description="Low complexity" evidence="10">
    <location>
        <begin position="1256"/>
        <end position="1268"/>
    </location>
</feature>
<dbReference type="Pfam" id="PF01529">
    <property type="entry name" value="DHHC"/>
    <property type="match status" value="1"/>
</dbReference>
<name>A0AAD9AQV3_9PEZI</name>
<evidence type="ECO:0000259" key="12">
    <source>
        <dbReference type="Pfam" id="PF01529"/>
    </source>
</evidence>
<dbReference type="InterPro" id="IPR056451">
    <property type="entry name" value="Znf_Tbcl_Rhp7"/>
</dbReference>
<feature type="transmembrane region" description="Helical" evidence="11">
    <location>
        <begin position="758"/>
        <end position="780"/>
    </location>
</feature>
<comment type="subcellular location">
    <subcellularLocation>
        <location evidence="1">Membrane</location>
        <topology evidence="1">Multi-pass membrane protein</topology>
    </subcellularLocation>
</comment>
<feature type="transmembrane region" description="Helical" evidence="11">
    <location>
        <begin position="938"/>
        <end position="960"/>
    </location>
</feature>
<evidence type="ECO:0000256" key="6">
    <source>
        <dbReference type="ARBA" id="ARBA00023139"/>
    </source>
</evidence>
<accession>A0AAD9AQV3</accession>
<proteinExistence type="predicted"/>
<dbReference type="GO" id="GO:0019706">
    <property type="term" value="F:protein-cysteine S-palmitoyltransferase activity"/>
    <property type="evidence" value="ECO:0007669"/>
    <property type="project" value="UniProtKB-EC"/>
</dbReference>
<keyword evidence="2" id="KW-0808">Transferase</keyword>
<evidence type="ECO:0000256" key="1">
    <source>
        <dbReference type="ARBA" id="ARBA00004141"/>
    </source>
</evidence>
<feature type="domain" description="Palmitoyltransferase DHHC" evidence="12">
    <location>
        <begin position="851"/>
        <end position="976"/>
    </location>
</feature>
<evidence type="ECO:0000256" key="8">
    <source>
        <dbReference type="ARBA" id="ARBA00023315"/>
    </source>
</evidence>
<keyword evidence="7" id="KW-0449">Lipoprotein</keyword>
<feature type="region of interest" description="Disordered" evidence="10">
    <location>
        <begin position="1122"/>
        <end position="1217"/>
    </location>
</feature>
<dbReference type="InterPro" id="IPR032675">
    <property type="entry name" value="LRR_dom_sf"/>
</dbReference>
<evidence type="ECO:0000256" key="7">
    <source>
        <dbReference type="ARBA" id="ARBA00023288"/>
    </source>
</evidence>
<dbReference type="InterPro" id="IPR039859">
    <property type="entry name" value="PFA4/ZDH16/20/ERF2-like"/>
</dbReference>
<evidence type="ECO:0000259" key="13">
    <source>
        <dbReference type="Pfam" id="PF23550"/>
    </source>
</evidence>
<feature type="region of interest" description="Disordered" evidence="10">
    <location>
        <begin position="192"/>
        <end position="215"/>
    </location>
</feature>
<keyword evidence="4 11" id="KW-1133">Transmembrane helix</keyword>
<feature type="region of interest" description="Disordered" evidence="10">
    <location>
        <begin position="1026"/>
        <end position="1046"/>
    </location>
</feature>
<evidence type="ECO:0000256" key="10">
    <source>
        <dbReference type="SAM" id="MobiDB-lite"/>
    </source>
</evidence>
<keyword evidence="8" id="KW-0012">Acyltransferase</keyword>
<feature type="region of interest" description="Disordered" evidence="10">
    <location>
        <begin position="1"/>
        <end position="115"/>
    </location>
</feature>
<reference evidence="14" key="1">
    <citation type="submission" date="2023-01" db="EMBL/GenBank/DDBJ databases">
        <title>Colletotrichum chrysophilum M932 genome sequence.</title>
        <authorList>
            <person name="Baroncelli R."/>
        </authorList>
    </citation>
    <scope>NUCLEOTIDE SEQUENCE</scope>
    <source>
        <strain evidence="14">M932</strain>
    </source>
</reference>
<feature type="compositionally biased region" description="Basic and acidic residues" evidence="10">
    <location>
        <begin position="1174"/>
        <end position="1188"/>
    </location>
</feature>
<evidence type="ECO:0000256" key="3">
    <source>
        <dbReference type="ARBA" id="ARBA00022692"/>
    </source>
</evidence>
<feature type="transmembrane region" description="Helical" evidence="11">
    <location>
        <begin position="792"/>
        <end position="810"/>
    </location>
</feature>
<dbReference type="GO" id="GO:0016020">
    <property type="term" value="C:membrane"/>
    <property type="evidence" value="ECO:0007669"/>
    <property type="project" value="UniProtKB-SubCell"/>
</dbReference>
<dbReference type="InterPro" id="IPR006553">
    <property type="entry name" value="Leu-rich_rpt_Cys-con_subtyp"/>
</dbReference>
<evidence type="ECO:0000256" key="5">
    <source>
        <dbReference type="ARBA" id="ARBA00023136"/>
    </source>
</evidence>
<feature type="region of interest" description="Disordered" evidence="10">
    <location>
        <begin position="632"/>
        <end position="651"/>
    </location>
</feature>
<feature type="domain" description="DNA repair protein rhp7 treble clef" evidence="13">
    <location>
        <begin position="156"/>
        <end position="193"/>
    </location>
</feature>
<dbReference type="AlphaFoldDB" id="A0AAD9AQV3"/>
<dbReference type="SMART" id="SM00367">
    <property type="entry name" value="LRR_CC"/>
    <property type="match status" value="3"/>
</dbReference>
<evidence type="ECO:0000313" key="14">
    <source>
        <dbReference type="EMBL" id="KAK1850990.1"/>
    </source>
</evidence>
<dbReference type="PANTHER" id="PTHR12246">
    <property type="entry name" value="PALMITOYLTRANSFERASE ZDHHC16"/>
    <property type="match status" value="1"/>
</dbReference>
<dbReference type="EMBL" id="JAQOWY010000106">
    <property type="protein sequence ID" value="KAK1850990.1"/>
    <property type="molecule type" value="Genomic_DNA"/>
</dbReference>
<evidence type="ECO:0000256" key="9">
    <source>
        <dbReference type="ARBA" id="ARBA00048048"/>
    </source>
</evidence>
<evidence type="ECO:0000256" key="11">
    <source>
        <dbReference type="SAM" id="Phobius"/>
    </source>
</evidence>
<keyword evidence="5 11" id="KW-0472">Membrane</keyword>
<evidence type="ECO:0000313" key="15">
    <source>
        <dbReference type="Proteomes" id="UP001243330"/>
    </source>
</evidence>
<protein>
    <submittedName>
        <fullName evidence="14">DNA repair protein</fullName>
    </submittedName>
</protein>
<dbReference type="SUPFAM" id="SSF52047">
    <property type="entry name" value="RNI-like"/>
    <property type="match status" value="1"/>
</dbReference>
<feature type="compositionally biased region" description="Basic and acidic residues" evidence="10">
    <location>
        <begin position="99"/>
        <end position="115"/>
    </location>
</feature>
<dbReference type="FunFam" id="3.80.10.10:FF:000601">
    <property type="entry name" value="DNA repair protein Rad7, protein"/>
    <property type="match status" value="1"/>
</dbReference>
<feature type="transmembrane region" description="Helical" evidence="11">
    <location>
        <begin position="902"/>
        <end position="923"/>
    </location>
</feature>
<comment type="caution">
    <text evidence="14">The sequence shown here is derived from an EMBL/GenBank/DDBJ whole genome shotgun (WGS) entry which is preliminary data.</text>
</comment>
<gene>
    <name evidence="14" type="ORF">CCHR01_06394</name>
</gene>
<dbReference type="InterPro" id="IPR001594">
    <property type="entry name" value="Palmitoyltrfase_DHHC"/>
</dbReference>
<keyword evidence="3 11" id="KW-0812">Transmembrane</keyword>
<evidence type="ECO:0000256" key="4">
    <source>
        <dbReference type="ARBA" id="ARBA00022989"/>
    </source>
</evidence>
<evidence type="ECO:0000256" key="2">
    <source>
        <dbReference type="ARBA" id="ARBA00022679"/>
    </source>
</evidence>
<keyword evidence="15" id="KW-1185">Reference proteome</keyword>
<feature type="compositionally biased region" description="Basic and acidic residues" evidence="10">
    <location>
        <begin position="64"/>
        <end position="74"/>
    </location>
</feature>